<accession>A0ABY4HNS5</accession>
<dbReference type="RefSeq" id="WP_246917107.1">
    <property type="nucleotide sequence ID" value="NZ_CP090145.1"/>
</dbReference>
<evidence type="ECO:0000313" key="2">
    <source>
        <dbReference type="EMBL" id="UOX34315.1"/>
    </source>
</evidence>
<gene>
    <name evidence="2" type="ORF">LXD69_02075</name>
</gene>
<proteinExistence type="predicted"/>
<dbReference type="Proteomes" id="UP000830454">
    <property type="component" value="Chromosome"/>
</dbReference>
<keyword evidence="1" id="KW-0732">Signal</keyword>
<dbReference type="PROSITE" id="PS51257">
    <property type="entry name" value="PROKAR_LIPOPROTEIN"/>
    <property type="match status" value="1"/>
</dbReference>
<feature type="chain" id="PRO_5045385781" description="Lipoprotein" evidence="1">
    <location>
        <begin position="23"/>
        <end position="142"/>
    </location>
</feature>
<organism evidence="2 3">
    <name type="scientific">Flavobacterium sediminilitoris</name>
    <dbReference type="NCBI Taxonomy" id="2024526"/>
    <lineage>
        <taxon>Bacteria</taxon>
        <taxon>Pseudomonadati</taxon>
        <taxon>Bacteroidota</taxon>
        <taxon>Flavobacteriia</taxon>
        <taxon>Flavobacteriales</taxon>
        <taxon>Flavobacteriaceae</taxon>
        <taxon>Flavobacterium</taxon>
    </lineage>
</organism>
<evidence type="ECO:0000256" key="1">
    <source>
        <dbReference type="SAM" id="SignalP"/>
    </source>
</evidence>
<sequence>MTKKLLLLFLFLFLSCKETNQAPPEKEETRQLQSFYQEAPTITPDDIEEIDNEERRTYHIDNQYKYKYRTGKQDYYEYNYDIISKDSLGNEVRGNVNVRGKYGAGKITNTNGVEKDIYVQWIRYGVLKGTDEDKKEYEFVVE</sequence>
<reference evidence="2" key="2">
    <citation type="submission" date="2022-04" db="EMBL/GenBank/DDBJ databases">
        <title>Complete Genome Sequence of Flavobacterium sediminilitoris YSM-43, Isolated from a Tidal Sediment.</title>
        <authorList>
            <person name="Lee P.A."/>
        </authorList>
    </citation>
    <scope>NUCLEOTIDE SEQUENCE</scope>
    <source>
        <strain evidence="2">YSM-43</strain>
    </source>
</reference>
<keyword evidence="3" id="KW-1185">Reference proteome</keyword>
<evidence type="ECO:0000313" key="3">
    <source>
        <dbReference type="Proteomes" id="UP000830454"/>
    </source>
</evidence>
<evidence type="ECO:0008006" key="4">
    <source>
        <dbReference type="Google" id="ProtNLM"/>
    </source>
</evidence>
<name>A0ABY4HNS5_9FLAO</name>
<reference evidence="2" key="1">
    <citation type="submission" date="2021-12" db="EMBL/GenBank/DDBJ databases">
        <authorList>
            <person name="Cha I.-T."/>
            <person name="Lee K.-E."/>
            <person name="Park S.-J."/>
        </authorList>
    </citation>
    <scope>NUCLEOTIDE SEQUENCE</scope>
    <source>
        <strain evidence="2">YSM-43</strain>
    </source>
</reference>
<dbReference type="EMBL" id="CP090145">
    <property type="protein sequence ID" value="UOX34315.1"/>
    <property type="molecule type" value="Genomic_DNA"/>
</dbReference>
<protein>
    <recommendedName>
        <fullName evidence="4">Lipoprotein</fullName>
    </recommendedName>
</protein>
<feature type="signal peptide" evidence="1">
    <location>
        <begin position="1"/>
        <end position="22"/>
    </location>
</feature>